<organism evidence="2 3">
    <name type="scientific">Rhizodiscina lignyota</name>
    <dbReference type="NCBI Taxonomy" id="1504668"/>
    <lineage>
        <taxon>Eukaryota</taxon>
        <taxon>Fungi</taxon>
        <taxon>Dikarya</taxon>
        <taxon>Ascomycota</taxon>
        <taxon>Pezizomycotina</taxon>
        <taxon>Dothideomycetes</taxon>
        <taxon>Pleosporomycetidae</taxon>
        <taxon>Aulographales</taxon>
        <taxon>Rhizodiscinaceae</taxon>
        <taxon>Rhizodiscina</taxon>
    </lineage>
</organism>
<dbReference type="PANTHER" id="PTHR37535">
    <property type="entry name" value="FLUG DOMAIN PROTEIN"/>
    <property type="match status" value="1"/>
</dbReference>
<evidence type="ECO:0000313" key="2">
    <source>
        <dbReference type="EMBL" id="KAF2103264.1"/>
    </source>
</evidence>
<dbReference type="AlphaFoldDB" id="A0A9P4IPF8"/>
<name>A0A9P4IPF8_9PEZI</name>
<feature type="region of interest" description="Disordered" evidence="1">
    <location>
        <begin position="438"/>
        <end position="458"/>
    </location>
</feature>
<dbReference type="Proteomes" id="UP000799772">
    <property type="component" value="Unassembled WGS sequence"/>
</dbReference>
<dbReference type="Pfam" id="PF11917">
    <property type="entry name" value="DUF3435"/>
    <property type="match status" value="1"/>
</dbReference>
<evidence type="ECO:0000313" key="3">
    <source>
        <dbReference type="Proteomes" id="UP000799772"/>
    </source>
</evidence>
<dbReference type="InterPro" id="IPR011010">
    <property type="entry name" value="DNA_brk_join_enz"/>
</dbReference>
<dbReference type="SUPFAM" id="SSF56349">
    <property type="entry name" value="DNA breaking-rejoining enzymes"/>
    <property type="match status" value="1"/>
</dbReference>
<sequence length="683" mass="77499">MVARRERAVPVSTTLDNSQAALQQKAENFDPSRDAEKNLSENTKALISLVERRWNEYHSLRGTNRDEELVQLKASTIYGFLDWMLMNFRINKDNSLRTYWDALRTLHMKAACAENVNPVITYLADGIRAQLSMKYGLIPPGDVTEQEEKRCVRSEEMFAFEQTLWCSKRMTFKSEDLRAEISVAMNLAGLSTSRPAALLGLKWGDIKFVLYPDELRGDVPTIKIRFNGTKTYLGPKKPKTHTYPAMYESCLLLDPQVAMFGLAIGRKIFHPLAGLKDASSIYSLRVPTGLKRQVFPLDSSKLDTPVFSELTYSILRNALKRIAEDTSIEWDTKPYSFRYGGGEGINLSKDISPEQQALVMDHQKIDVYQRNYQSNDIRADLQASFHGTTPQSDIIRLATSMIQSQDPRRPKGLDDAQRDQLVNNDPEVVKCRQEWQNAKLKRKRDESTSGDEQVKKKKNKYLAAKKKCERRVVDEVKDRFSQEQPVLDIQRQLQGLPVEIPSLETAPEIHHLPERREAISALMVRTTSDPGNEAACRARAVQAIANLCGKRERYVPGRSGRRAVFAAVKGIESDASESLRFPSEEKPIQAFPIECEETQCIFCLGDESMSYEDRTRQYANRSSLSRHMSDEHFSKWNGGMICPHPSCSVLVDSVNGLKSHAELDHKTPLPRQRSAGFLSVRVC</sequence>
<feature type="region of interest" description="Disordered" evidence="1">
    <location>
        <begin position="404"/>
        <end position="425"/>
    </location>
</feature>
<evidence type="ECO:0008006" key="4">
    <source>
        <dbReference type="Google" id="ProtNLM"/>
    </source>
</evidence>
<accession>A0A9P4IPF8</accession>
<dbReference type="InterPro" id="IPR021842">
    <property type="entry name" value="DUF3435"/>
</dbReference>
<reference evidence="2" key="1">
    <citation type="journal article" date="2020" name="Stud. Mycol.">
        <title>101 Dothideomycetes genomes: a test case for predicting lifestyles and emergence of pathogens.</title>
        <authorList>
            <person name="Haridas S."/>
            <person name="Albert R."/>
            <person name="Binder M."/>
            <person name="Bloem J."/>
            <person name="Labutti K."/>
            <person name="Salamov A."/>
            <person name="Andreopoulos B."/>
            <person name="Baker S."/>
            <person name="Barry K."/>
            <person name="Bills G."/>
            <person name="Bluhm B."/>
            <person name="Cannon C."/>
            <person name="Castanera R."/>
            <person name="Culley D."/>
            <person name="Daum C."/>
            <person name="Ezra D."/>
            <person name="Gonzalez J."/>
            <person name="Henrissat B."/>
            <person name="Kuo A."/>
            <person name="Liang C."/>
            <person name="Lipzen A."/>
            <person name="Lutzoni F."/>
            <person name="Magnuson J."/>
            <person name="Mondo S."/>
            <person name="Nolan M."/>
            <person name="Ohm R."/>
            <person name="Pangilinan J."/>
            <person name="Park H.-J."/>
            <person name="Ramirez L."/>
            <person name="Alfaro M."/>
            <person name="Sun H."/>
            <person name="Tritt A."/>
            <person name="Yoshinaga Y."/>
            <person name="Zwiers L.-H."/>
            <person name="Turgeon B."/>
            <person name="Goodwin S."/>
            <person name="Spatafora J."/>
            <person name="Crous P."/>
            <person name="Grigoriev I."/>
        </authorList>
    </citation>
    <scope>NUCLEOTIDE SEQUENCE</scope>
    <source>
        <strain evidence="2">CBS 133067</strain>
    </source>
</reference>
<feature type="compositionally biased region" description="Basic and acidic residues" evidence="1">
    <location>
        <begin position="406"/>
        <end position="418"/>
    </location>
</feature>
<gene>
    <name evidence="2" type="ORF">NA57DRAFT_72239</name>
</gene>
<dbReference type="PANTHER" id="PTHR37535:SF2">
    <property type="entry name" value="FINGER DOMAIN PROTEIN, PUTATIVE (AFU_ORTHOLOGUE AFUA_6G09300)-RELATED"/>
    <property type="match status" value="1"/>
</dbReference>
<keyword evidence="3" id="KW-1185">Reference proteome</keyword>
<dbReference type="GO" id="GO:0003677">
    <property type="term" value="F:DNA binding"/>
    <property type="evidence" value="ECO:0007669"/>
    <property type="project" value="InterPro"/>
</dbReference>
<dbReference type="OrthoDB" id="4485682at2759"/>
<evidence type="ECO:0000256" key="1">
    <source>
        <dbReference type="SAM" id="MobiDB-lite"/>
    </source>
</evidence>
<comment type="caution">
    <text evidence="2">The sequence shown here is derived from an EMBL/GenBank/DDBJ whole genome shotgun (WGS) entry which is preliminary data.</text>
</comment>
<proteinExistence type="predicted"/>
<protein>
    <recommendedName>
        <fullName evidence="4">C2H2-type domain-containing protein</fullName>
    </recommendedName>
</protein>
<dbReference type="EMBL" id="ML978122">
    <property type="protein sequence ID" value="KAF2103264.1"/>
    <property type="molecule type" value="Genomic_DNA"/>
</dbReference>